<name>A0A0G1W1Y7_9BACT</name>
<evidence type="ECO:0000313" key="3">
    <source>
        <dbReference type="Proteomes" id="UP000034682"/>
    </source>
</evidence>
<keyword evidence="1" id="KW-0472">Membrane</keyword>
<feature type="transmembrane region" description="Helical" evidence="1">
    <location>
        <begin position="55"/>
        <end position="80"/>
    </location>
</feature>
<feature type="transmembrane region" description="Helical" evidence="1">
    <location>
        <begin position="7"/>
        <end position="30"/>
    </location>
</feature>
<dbReference type="Pfam" id="PF18926">
    <property type="entry name" value="DUF5676"/>
    <property type="match status" value="1"/>
</dbReference>
<evidence type="ECO:0000313" key="2">
    <source>
        <dbReference type="EMBL" id="KKU76315.1"/>
    </source>
</evidence>
<keyword evidence="1" id="KW-0812">Transmembrane</keyword>
<dbReference type="InterPro" id="IPR044020">
    <property type="entry name" value="DUF5676"/>
</dbReference>
<comment type="caution">
    <text evidence="2">The sequence shown here is derived from an EMBL/GenBank/DDBJ whole genome shotgun (WGS) entry which is preliminary data.</text>
</comment>
<accession>A0A0G1W1Y7</accession>
<proteinExistence type="predicted"/>
<dbReference type="AlphaFoldDB" id="A0A0G1W1Y7"/>
<protein>
    <submittedName>
        <fullName evidence="2">Uncharacterized protein</fullName>
    </submittedName>
</protein>
<evidence type="ECO:0000256" key="1">
    <source>
        <dbReference type="SAM" id="Phobius"/>
    </source>
</evidence>
<dbReference type="EMBL" id="LCOK01000025">
    <property type="protein sequence ID" value="KKU76315.1"/>
    <property type="molecule type" value="Genomic_DNA"/>
</dbReference>
<sequence>MQLNTKSFALATATTMGIMYVLCVLVVAVAPDFALQLLGWVAHIVNVEKFTENMALTAGGIVVGLVEVVVYAFVASWILAELYNRFSRA</sequence>
<organism evidence="2 3">
    <name type="scientific">Candidatus Giovannonibacteria bacterium GW2011_GWB1_47_6b</name>
    <dbReference type="NCBI Taxonomy" id="1618655"/>
    <lineage>
        <taxon>Bacteria</taxon>
        <taxon>Candidatus Giovannoniibacteriota</taxon>
    </lineage>
</organism>
<reference evidence="2 3" key="1">
    <citation type="journal article" date="2015" name="Nature">
        <title>rRNA introns, odd ribosomes, and small enigmatic genomes across a large radiation of phyla.</title>
        <authorList>
            <person name="Brown C.T."/>
            <person name="Hug L.A."/>
            <person name="Thomas B.C."/>
            <person name="Sharon I."/>
            <person name="Castelle C.J."/>
            <person name="Singh A."/>
            <person name="Wilkins M.J."/>
            <person name="Williams K.H."/>
            <person name="Banfield J.F."/>
        </authorList>
    </citation>
    <scope>NUCLEOTIDE SEQUENCE [LARGE SCALE GENOMIC DNA]</scope>
</reference>
<dbReference type="Proteomes" id="UP000034682">
    <property type="component" value="Unassembled WGS sequence"/>
</dbReference>
<gene>
    <name evidence="2" type="ORF">UY02_C0025G0007</name>
</gene>
<keyword evidence="1" id="KW-1133">Transmembrane helix</keyword>